<keyword evidence="3" id="KW-0326">Glycosidase</keyword>
<keyword evidence="7" id="KW-1185">Reference proteome</keyword>
<dbReference type="AlphaFoldDB" id="A0A6I1GDK6"/>
<dbReference type="GO" id="GO:0004553">
    <property type="term" value="F:hydrolase activity, hydrolyzing O-glycosyl compounds"/>
    <property type="evidence" value="ECO:0007669"/>
    <property type="project" value="InterPro"/>
</dbReference>
<feature type="domain" description="Glycosyl hydrolases family 39 N-terminal catalytic" evidence="5">
    <location>
        <begin position="76"/>
        <end position="519"/>
    </location>
</feature>
<sequence>MGLATTHITVNAGNETGPLPHDWRFFGYDECNYTYTPEGRRMLERFSKLGDAPYYVRTHFMFCNGSCTGTQKFGSTNLYHEDAHGDPMYDFTYIDLILDTILNSGNKPYVELGFMPEDLADPSFRNNPWLGGLDPYRESGWTYPPKDYHRWHDFIRTVAQHLAERYGSEEADTWYFELWNEPDIFYWSGTGEDYCTLFDFTEQALHAVLPNARLGGPTCTGIFDQGGGRDLMQTFLEHCKTGTNAATNATGTRLDFITFHVKGAEFPRDANASKAVPSVGNLVYQVESGVELIEAAGFGNLEIVLSEADPDTWAAGGINDNANMRFRDTEYYASFVACAYQRIAEIALRYGAPIHPLAWAFVFPQEECFPATRTFATQDIVKPVFRAFDMLSRLGSHALELTSDCAANPARERELDRDYGIATPHHYSGFGAPTIVSGWAARDDAGQVQVLLYSHCDDIDVHEKRSVELRITGLQPERQYRMQHWRIDHDHSNAHTQWVEEGKPKYPAGEQYHRIKAADALESLGPEETIAADNKGTATLRFTMPTHAVSLLTFELQ</sequence>
<evidence type="ECO:0000313" key="6">
    <source>
        <dbReference type="EMBL" id="KAB7787556.1"/>
    </source>
</evidence>
<organism evidence="6 7">
    <name type="scientific">Bifidobacterium cebidarum</name>
    <dbReference type="NCBI Taxonomy" id="2650773"/>
    <lineage>
        <taxon>Bacteria</taxon>
        <taxon>Bacillati</taxon>
        <taxon>Actinomycetota</taxon>
        <taxon>Actinomycetes</taxon>
        <taxon>Bifidobacteriales</taxon>
        <taxon>Bifidobacteriaceae</taxon>
        <taxon>Bifidobacterium</taxon>
    </lineage>
</organism>
<dbReference type="InterPro" id="IPR051923">
    <property type="entry name" value="Glycosyl_Hydrolase_39"/>
</dbReference>
<dbReference type="PRINTS" id="PR00745">
    <property type="entry name" value="GLHYDRLASE39"/>
</dbReference>
<accession>A0A6I1GDK6</accession>
<proteinExistence type="inferred from homology"/>
<dbReference type="PROSITE" id="PS01027">
    <property type="entry name" value="GLYCOSYL_HYDROL_F39"/>
    <property type="match status" value="1"/>
</dbReference>
<dbReference type="Pfam" id="PF01229">
    <property type="entry name" value="Glyco_hydro_39"/>
    <property type="match status" value="1"/>
</dbReference>
<dbReference type="InterPro" id="IPR000514">
    <property type="entry name" value="Glyco_hydro_39"/>
</dbReference>
<dbReference type="InterPro" id="IPR017853">
    <property type="entry name" value="GH"/>
</dbReference>
<evidence type="ECO:0000256" key="1">
    <source>
        <dbReference type="ARBA" id="ARBA00008875"/>
    </source>
</evidence>
<comment type="similarity">
    <text evidence="1">Belongs to the glycosyl hydrolase 39 family.</text>
</comment>
<evidence type="ECO:0000259" key="5">
    <source>
        <dbReference type="Pfam" id="PF01229"/>
    </source>
</evidence>
<comment type="caution">
    <text evidence="6">The sequence shown here is derived from an EMBL/GenBank/DDBJ whole genome shotgun (WGS) entry which is preliminary data.</text>
</comment>
<name>A0A6I1GDK6_9BIFI</name>
<dbReference type="Gene3D" id="3.20.20.80">
    <property type="entry name" value="Glycosidases"/>
    <property type="match status" value="1"/>
</dbReference>
<dbReference type="PANTHER" id="PTHR12631">
    <property type="entry name" value="ALPHA-L-IDURONIDASE"/>
    <property type="match status" value="1"/>
</dbReference>
<dbReference type="Proteomes" id="UP000468413">
    <property type="component" value="Unassembled WGS sequence"/>
</dbReference>
<evidence type="ECO:0000256" key="3">
    <source>
        <dbReference type="ARBA" id="ARBA00023295"/>
    </source>
</evidence>
<dbReference type="SUPFAM" id="SSF51445">
    <property type="entry name" value="(Trans)glycosidases"/>
    <property type="match status" value="1"/>
</dbReference>
<evidence type="ECO:0000256" key="2">
    <source>
        <dbReference type="ARBA" id="ARBA00022801"/>
    </source>
</evidence>
<dbReference type="PANTHER" id="PTHR12631:SF8">
    <property type="entry name" value="ALPHA-L-IDURONIDASE"/>
    <property type="match status" value="1"/>
</dbReference>
<dbReference type="Gene3D" id="2.60.40.1500">
    <property type="entry name" value="Glycosyl hydrolase domain, family 39"/>
    <property type="match status" value="1"/>
</dbReference>
<keyword evidence="2 6" id="KW-0378">Hydrolase</keyword>
<protein>
    <submittedName>
        <fullName evidence="6">Glycosyl hydrolase family 39</fullName>
    </submittedName>
</protein>
<dbReference type="InterPro" id="IPR049165">
    <property type="entry name" value="GH39_as"/>
</dbReference>
<dbReference type="SUPFAM" id="SSF51011">
    <property type="entry name" value="Glycosyl hydrolase domain"/>
    <property type="match status" value="1"/>
</dbReference>
<evidence type="ECO:0000256" key="4">
    <source>
        <dbReference type="PIRSR" id="PIRSR600514-1"/>
    </source>
</evidence>
<dbReference type="RefSeq" id="WP_152209989.1">
    <property type="nucleotide sequence ID" value="NZ_WBVS01000007.1"/>
</dbReference>
<dbReference type="EMBL" id="WBVS01000007">
    <property type="protein sequence ID" value="KAB7787556.1"/>
    <property type="molecule type" value="Genomic_DNA"/>
</dbReference>
<gene>
    <name evidence="6" type="ORF">F7D08_1399</name>
</gene>
<dbReference type="GO" id="GO:0005975">
    <property type="term" value="P:carbohydrate metabolic process"/>
    <property type="evidence" value="ECO:0007669"/>
    <property type="project" value="InterPro"/>
</dbReference>
<evidence type="ECO:0000313" key="7">
    <source>
        <dbReference type="Proteomes" id="UP000468413"/>
    </source>
</evidence>
<reference evidence="6 7" key="1">
    <citation type="submission" date="2019-09" db="EMBL/GenBank/DDBJ databases">
        <title>Characterization of the phylogenetic diversity of two novel species belonging to the genus Bifidobacterium: Bifidobacterium cebidarum sp. nov. and Bifidobacterium leontopitheci sp. nov.</title>
        <authorList>
            <person name="Lugli G.A."/>
            <person name="Duranti S."/>
            <person name="Milani C."/>
            <person name="Turroni F."/>
            <person name="Ventura M."/>
        </authorList>
    </citation>
    <scope>NUCLEOTIDE SEQUENCE [LARGE SCALE GENOMIC DNA]</scope>
    <source>
        <strain evidence="6 7">LMG 31469</strain>
    </source>
</reference>
<feature type="active site" description="Proton donor" evidence="4">
    <location>
        <position position="181"/>
    </location>
</feature>
<dbReference type="InterPro" id="IPR049166">
    <property type="entry name" value="GH39_cat"/>
</dbReference>